<dbReference type="Proteomes" id="UP000310066">
    <property type="component" value="Unassembled WGS sequence"/>
</dbReference>
<feature type="region of interest" description="Disordered" evidence="4">
    <location>
        <begin position="429"/>
        <end position="478"/>
    </location>
</feature>
<dbReference type="GO" id="GO:0047499">
    <property type="term" value="F:calcium-independent phospholipase A2 activity"/>
    <property type="evidence" value="ECO:0007669"/>
    <property type="project" value="TreeGrafter"/>
</dbReference>
<dbReference type="PANTHER" id="PTHR24185:SF1">
    <property type="entry name" value="CALCIUM-INDEPENDENT PHOSPHOLIPASE A2-GAMMA"/>
    <property type="match status" value="1"/>
</dbReference>
<accession>A0A4U0UHB0</accession>
<dbReference type="GO" id="GO:0016020">
    <property type="term" value="C:membrane"/>
    <property type="evidence" value="ECO:0007669"/>
    <property type="project" value="TreeGrafter"/>
</dbReference>
<keyword evidence="3" id="KW-0443">Lipid metabolism</keyword>
<protein>
    <recommendedName>
        <fullName evidence="5">PNPLA domain-containing protein</fullName>
    </recommendedName>
</protein>
<dbReference type="GO" id="GO:0016042">
    <property type="term" value="P:lipid catabolic process"/>
    <property type="evidence" value="ECO:0007669"/>
    <property type="project" value="UniProtKB-KW"/>
</dbReference>
<evidence type="ECO:0000256" key="4">
    <source>
        <dbReference type="SAM" id="MobiDB-lite"/>
    </source>
</evidence>
<reference evidence="6 7" key="1">
    <citation type="submission" date="2017-03" db="EMBL/GenBank/DDBJ databases">
        <title>Genomes of endolithic fungi from Antarctica.</title>
        <authorList>
            <person name="Coleine C."/>
            <person name="Masonjones S."/>
            <person name="Stajich J.E."/>
        </authorList>
    </citation>
    <scope>NUCLEOTIDE SEQUENCE [LARGE SCALE GENOMIC DNA]</scope>
    <source>
        <strain evidence="6 7">CCFEE 5311</strain>
    </source>
</reference>
<dbReference type="InterPro" id="IPR016035">
    <property type="entry name" value="Acyl_Trfase/lysoPLipase"/>
</dbReference>
<dbReference type="SUPFAM" id="SSF52151">
    <property type="entry name" value="FabD/lysophospholipase-like"/>
    <property type="match status" value="1"/>
</dbReference>
<organism evidence="6 7">
    <name type="scientific">Friedmanniomyces endolithicus</name>
    <dbReference type="NCBI Taxonomy" id="329885"/>
    <lineage>
        <taxon>Eukaryota</taxon>
        <taxon>Fungi</taxon>
        <taxon>Dikarya</taxon>
        <taxon>Ascomycota</taxon>
        <taxon>Pezizomycotina</taxon>
        <taxon>Dothideomycetes</taxon>
        <taxon>Dothideomycetidae</taxon>
        <taxon>Mycosphaerellales</taxon>
        <taxon>Teratosphaeriaceae</taxon>
        <taxon>Friedmanniomyces</taxon>
    </lineage>
</organism>
<evidence type="ECO:0000256" key="2">
    <source>
        <dbReference type="ARBA" id="ARBA00022963"/>
    </source>
</evidence>
<evidence type="ECO:0000259" key="5">
    <source>
        <dbReference type="Pfam" id="PF01734"/>
    </source>
</evidence>
<dbReference type="PANTHER" id="PTHR24185">
    <property type="entry name" value="CALCIUM-INDEPENDENT PHOSPHOLIPASE A2-GAMMA"/>
    <property type="match status" value="1"/>
</dbReference>
<dbReference type="Pfam" id="PF01734">
    <property type="entry name" value="Patatin"/>
    <property type="match status" value="1"/>
</dbReference>
<evidence type="ECO:0000313" key="7">
    <source>
        <dbReference type="Proteomes" id="UP000310066"/>
    </source>
</evidence>
<gene>
    <name evidence="6" type="ORF">B0A54_13691</name>
</gene>
<feature type="domain" description="PNPLA" evidence="5">
    <location>
        <begin position="19"/>
        <end position="187"/>
    </location>
</feature>
<evidence type="ECO:0000256" key="1">
    <source>
        <dbReference type="ARBA" id="ARBA00022801"/>
    </source>
</evidence>
<evidence type="ECO:0000313" key="6">
    <source>
        <dbReference type="EMBL" id="TKA34991.1"/>
    </source>
</evidence>
<sequence>MCRSIVSAGWPGTLKVLNSTGGIVALAVGVKQWPIRECINVFMDLCQKAFTEREFAGIWGLEQAATLNHGSKWKTKPLHEALADALGPDKLFGGMRELNASYPIKVAVTSTSGTGRKPLVLANYSRAEGDSPPYEFLRRAHPDLELGLCEAAAATSAAPGYFKAYYHKPTTQDFLDGALYYNNPVQVVHREAMLIWPDVAESHPDLLLSIGTGMNHSALKTELRDLPKHMVEPLPVAQTVEDLKQANEATHSRLKAFVLPKHRRVLKTFKALCQRFDSILNAELAWQDFGRTVHRSDWPNIEPLPFIRLNVDLKEDPPALDAKDELATLQGKVKKALHHSASMRVEIQRVAFQLIASTFYVSRAATITPAVIEGMITQATFSIDILEFDISNSMANTNIALGLYSAMPDLGHKEYPLSGFPRCLRTAETRKHPRMESRPNLSLEDVSNTHELPADSPAGHHSSHSSLSGQGSGSYSSKAPTEIDVNYAYGSPTDSLPIGIGIQLGDRDTVSSASDYRNFYHGPPVAGSPVTDDKAFRADMDRALQESLQSASLLHRHNTTDSRELEAAIEESKRAMGSN</sequence>
<feature type="compositionally biased region" description="Low complexity" evidence="4">
    <location>
        <begin position="464"/>
        <end position="477"/>
    </location>
</feature>
<dbReference type="EMBL" id="NAJP01000074">
    <property type="protein sequence ID" value="TKA34991.1"/>
    <property type="molecule type" value="Genomic_DNA"/>
</dbReference>
<dbReference type="STRING" id="329885.A0A4U0UHB0"/>
<keyword evidence="2" id="KW-0442">Lipid degradation</keyword>
<dbReference type="AlphaFoldDB" id="A0A4U0UHB0"/>
<comment type="caution">
    <text evidence="6">The sequence shown here is derived from an EMBL/GenBank/DDBJ whole genome shotgun (WGS) entry which is preliminary data.</text>
</comment>
<proteinExistence type="predicted"/>
<dbReference type="InterPro" id="IPR002641">
    <property type="entry name" value="PNPLA_dom"/>
</dbReference>
<evidence type="ECO:0000256" key="3">
    <source>
        <dbReference type="ARBA" id="ARBA00023098"/>
    </source>
</evidence>
<dbReference type="GO" id="GO:0019369">
    <property type="term" value="P:arachidonate metabolic process"/>
    <property type="evidence" value="ECO:0007669"/>
    <property type="project" value="TreeGrafter"/>
</dbReference>
<dbReference type="Gene3D" id="3.40.1090.10">
    <property type="entry name" value="Cytosolic phospholipase A2 catalytic domain"/>
    <property type="match status" value="1"/>
</dbReference>
<dbReference type="OrthoDB" id="194358at2759"/>
<dbReference type="GO" id="GO:0046486">
    <property type="term" value="P:glycerolipid metabolic process"/>
    <property type="evidence" value="ECO:0007669"/>
    <property type="project" value="UniProtKB-ARBA"/>
</dbReference>
<name>A0A4U0UHB0_9PEZI</name>
<keyword evidence="1" id="KW-0378">Hydrolase</keyword>